<evidence type="ECO:0000313" key="7">
    <source>
        <dbReference type="Proteomes" id="UP001341840"/>
    </source>
</evidence>
<dbReference type="SUPFAM" id="SSF54001">
    <property type="entry name" value="Cysteine proteinases"/>
    <property type="match status" value="1"/>
</dbReference>
<accession>A0ABU6QHT3</accession>
<evidence type="ECO:0000256" key="3">
    <source>
        <dbReference type="ARBA" id="ARBA00022801"/>
    </source>
</evidence>
<dbReference type="Gene3D" id="3.40.395.10">
    <property type="entry name" value="Adenoviral Proteinase, Chain A"/>
    <property type="match status" value="1"/>
</dbReference>
<comment type="similarity">
    <text evidence="1">Belongs to the peptidase C48 family.</text>
</comment>
<reference evidence="6 7" key="1">
    <citation type="journal article" date="2023" name="Plants (Basel)">
        <title>Bridging the Gap: Combining Genomics and Transcriptomics Approaches to Understand Stylosanthes scabra, an Orphan Legume from the Brazilian Caatinga.</title>
        <authorList>
            <person name="Ferreira-Neto J.R.C."/>
            <person name="da Silva M.D."/>
            <person name="Binneck E."/>
            <person name="de Melo N.F."/>
            <person name="da Silva R.H."/>
            <person name="de Melo A.L.T.M."/>
            <person name="Pandolfi V."/>
            <person name="Bustamante F.O."/>
            <person name="Brasileiro-Vidal A.C."/>
            <person name="Benko-Iseppon A.M."/>
        </authorList>
    </citation>
    <scope>NUCLEOTIDE SEQUENCE [LARGE SCALE GENOMIC DNA]</scope>
    <source>
        <tissue evidence="6">Leaves</tissue>
    </source>
</reference>
<comment type="caution">
    <text evidence="6">The sequence shown here is derived from an EMBL/GenBank/DDBJ whole genome shotgun (WGS) entry which is preliminary data.</text>
</comment>
<feature type="compositionally biased region" description="Polar residues" evidence="4">
    <location>
        <begin position="127"/>
        <end position="140"/>
    </location>
</feature>
<dbReference type="Pfam" id="PF02902">
    <property type="entry name" value="Peptidase_C48"/>
    <property type="match status" value="1"/>
</dbReference>
<dbReference type="InterPro" id="IPR003653">
    <property type="entry name" value="Peptidase_C48_C"/>
</dbReference>
<feature type="domain" description="Ubiquitin-like protease family profile" evidence="5">
    <location>
        <begin position="196"/>
        <end position="230"/>
    </location>
</feature>
<evidence type="ECO:0000256" key="4">
    <source>
        <dbReference type="SAM" id="MobiDB-lite"/>
    </source>
</evidence>
<keyword evidence="2" id="KW-0645">Protease</keyword>
<sequence>MFIILCISDLPPLSLTGSNNEFFRRFNSSNQVAINTQILAFMKNPVVGAAGSPVVGSNSAVATPSRQAPVSCTDKAEVKAPPITRTHRRRAGKSAIKSKANPTYVPDSTPISSSKHGTFHFTRSNKRSTPSSRRQRSGTASIGKRKLFPMNKGPPGMPPLTSPTSPEIGTKRCAIPHDTVAFIKKDFMGKANRVYKIYCPIKCDDHWFLVIINTLKDEFVFLDSCKSPRQRAKR</sequence>
<dbReference type="Proteomes" id="UP001341840">
    <property type="component" value="Unassembled WGS sequence"/>
</dbReference>
<gene>
    <name evidence="6" type="ORF">PIB30_052771</name>
</gene>
<dbReference type="InterPro" id="IPR038765">
    <property type="entry name" value="Papain-like_cys_pep_sf"/>
</dbReference>
<evidence type="ECO:0000259" key="5">
    <source>
        <dbReference type="Pfam" id="PF02902"/>
    </source>
</evidence>
<organism evidence="6 7">
    <name type="scientific">Stylosanthes scabra</name>
    <dbReference type="NCBI Taxonomy" id="79078"/>
    <lineage>
        <taxon>Eukaryota</taxon>
        <taxon>Viridiplantae</taxon>
        <taxon>Streptophyta</taxon>
        <taxon>Embryophyta</taxon>
        <taxon>Tracheophyta</taxon>
        <taxon>Spermatophyta</taxon>
        <taxon>Magnoliopsida</taxon>
        <taxon>eudicotyledons</taxon>
        <taxon>Gunneridae</taxon>
        <taxon>Pentapetalae</taxon>
        <taxon>rosids</taxon>
        <taxon>fabids</taxon>
        <taxon>Fabales</taxon>
        <taxon>Fabaceae</taxon>
        <taxon>Papilionoideae</taxon>
        <taxon>50 kb inversion clade</taxon>
        <taxon>dalbergioids sensu lato</taxon>
        <taxon>Dalbergieae</taxon>
        <taxon>Pterocarpus clade</taxon>
        <taxon>Stylosanthes</taxon>
    </lineage>
</organism>
<keyword evidence="7" id="KW-1185">Reference proteome</keyword>
<evidence type="ECO:0000256" key="2">
    <source>
        <dbReference type="ARBA" id="ARBA00022670"/>
    </source>
</evidence>
<feature type="region of interest" description="Disordered" evidence="4">
    <location>
        <begin position="81"/>
        <end position="164"/>
    </location>
</feature>
<evidence type="ECO:0000313" key="6">
    <source>
        <dbReference type="EMBL" id="MED6111496.1"/>
    </source>
</evidence>
<keyword evidence="3" id="KW-0378">Hydrolase</keyword>
<name>A0ABU6QHT3_9FABA</name>
<dbReference type="EMBL" id="JASCZI010000386">
    <property type="protein sequence ID" value="MED6111496.1"/>
    <property type="molecule type" value="Genomic_DNA"/>
</dbReference>
<proteinExistence type="inferred from homology"/>
<evidence type="ECO:0000256" key="1">
    <source>
        <dbReference type="ARBA" id="ARBA00005234"/>
    </source>
</evidence>
<protein>
    <recommendedName>
        <fullName evidence="5">Ubiquitin-like protease family profile domain-containing protein</fullName>
    </recommendedName>
</protein>